<feature type="signal peptide" evidence="1">
    <location>
        <begin position="1"/>
        <end position="19"/>
    </location>
</feature>
<accession>A0A8X6WPZ8</accession>
<evidence type="ECO:0008006" key="5">
    <source>
        <dbReference type="Google" id="ProtNLM"/>
    </source>
</evidence>
<gene>
    <name evidence="2" type="ORF">TNIN_291371</name>
    <name evidence="3" type="ORF">TNIN_425011</name>
</gene>
<reference evidence="2" key="1">
    <citation type="submission" date="2020-08" db="EMBL/GenBank/DDBJ databases">
        <title>Multicomponent nature underlies the extraordinary mechanical properties of spider dragline silk.</title>
        <authorList>
            <person name="Kono N."/>
            <person name="Nakamura H."/>
            <person name="Mori M."/>
            <person name="Yoshida Y."/>
            <person name="Ohtoshi R."/>
            <person name="Malay A.D."/>
            <person name="Moran D.A.P."/>
            <person name="Tomita M."/>
            <person name="Numata K."/>
            <person name="Arakawa K."/>
        </authorList>
    </citation>
    <scope>NUCLEOTIDE SEQUENCE</scope>
</reference>
<evidence type="ECO:0000256" key="1">
    <source>
        <dbReference type="SAM" id="SignalP"/>
    </source>
</evidence>
<protein>
    <recommendedName>
        <fullName evidence="5">Glycine-rich protein</fullName>
    </recommendedName>
</protein>
<dbReference type="EMBL" id="BMAV01017700">
    <property type="protein sequence ID" value="GFY69542.1"/>
    <property type="molecule type" value="Genomic_DNA"/>
</dbReference>
<evidence type="ECO:0000313" key="2">
    <source>
        <dbReference type="EMBL" id="GFY38457.1"/>
    </source>
</evidence>
<comment type="caution">
    <text evidence="2">The sequence shown here is derived from an EMBL/GenBank/DDBJ whole genome shotgun (WGS) entry which is preliminary data.</text>
</comment>
<name>A0A8X6WPZ8_9ARAC</name>
<proteinExistence type="predicted"/>
<keyword evidence="4" id="KW-1185">Reference proteome</keyword>
<sequence>MKYLIYFAVFICLFACAYAGHHGISVGIPLPFIKIRFVDIANLFGHHGGHGGGGHHGGFGLELGGGGGHHGGHGW</sequence>
<dbReference type="Proteomes" id="UP000886998">
    <property type="component" value="Unassembled WGS sequence"/>
</dbReference>
<dbReference type="AlphaFoldDB" id="A0A8X6WPZ8"/>
<evidence type="ECO:0000313" key="3">
    <source>
        <dbReference type="EMBL" id="GFY69542.1"/>
    </source>
</evidence>
<organism evidence="2 4">
    <name type="scientific">Trichonephila inaurata madagascariensis</name>
    <dbReference type="NCBI Taxonomy" id="2747483"/>
    <lineage>
        <taxon>Eukaryota</taxon>
        <taxon>Metazoa</taxon>
        <taxon>Ecdysozoa</taxon>
        <taxon>Arthropoda</taxon>
        <taxon>Chelicerata</taxon>
        <taxon>Arachnida</taxon>
        <taxon>Araneae</taxon>
        <taxon>Araneomorphae</taxon>
        <taxon>Entelegynae</taxon>
        <taxon>Araneoidea</taxon>
        <taxon>Nephilidae</taxon>
        <taxon>Trichonephila</taxon>
        <taxon>Trichonephila inaurata</taxon>
    </lineage>
</organism>
<dbReference type="EMBL" id="BMAV01000863">
    <property type="protein sequence ID" value="GFY38457.1"/>
    <property type="molecule type" value="Genomic_DNA"/>
</dbReference>
<keyword evidence="1" id="KW-0732">Signal</keyword>
<evidence type="ECO:0000313" key="4">
    <source>
        <dbReference type="Proteomes" id="UP000886998"/>
    </source>
</evidence>
<dbReference type="OrthoDB" id="6435572at2759"/>
<feature type="chain" id="PRO_5036596996" description="Glycine-rich protein" evidence="1">
    <location>
        <begin position="20"/>
        <end position="75"/>
    </location>
</feature>